<organism evidence="1 2">
    <name type="scientific">Desulfacinum hydrothermale DSM 13146</name>
    <dbReference type="NCBI Taxonomy" id="1121390"/>
    <lineage>
        <taxon>Bacteria</taxon>
        <taxon>Pseudomonadati</taxon>
        <taxon>Thermodesulfobacteriota</taxon>
        <taxon>Syntrophobacteria</taxon>
        <taxon>Syntrophobacterales</taxon>
        <taxon>Syntrophobacteraceae</taxon>
        <taxon>Desulfacinum</taxon>
    </lineage>
</organism>
<dbReference type="STRING" id="1121390.SAMN02746041_02299"/>
<sequence length="66" mass="7509">MKEKIFYAFNLDDFRAEGGRSDTKVTVRLVAARSRERAKAFLARHYGGQAWAVVSHRDLNKGLVRA</sequence>
<dbReference type="Proteomes" id="UP000192783">
    <property type="component" value="Unassembled WGS sequence"/>
</dbReference>
<accession>A0A1W1XMY4</accession>
<name>A0A1W1XMY4_9BACT</name>
<dbReference type="RefSeq" id="WP_084058031.1">
    <property type="nucleotide sequence ID" value="NZ_FWXF01000013.1"/>
</dbReference>
<evidence type="ECO:0000313" key="1">
    <source>
        <dbReference type="EMBL" id="SMC25350.1"/>
    </source>
</evidence>
<dbReference type="AlphaFoldDB" id="A0A1W1XMY4"/>
<gene>
    <name evidence="1" type="ORF">SAMN02746041_02299</name>
</gene>
<dbReference type="OrthoDB" id="9850398at2"/>
<reference evidence="1 2" key="1">
    <citation type="submission" date="2017-04" db="EMBL/GenBank/DDBJ databases">
        <authorList>
            <person name="Afonso C.L."/>
            <person name="Miller P.J."/>
            <person name="Scott M.A."/>
            <person name="Spackman E."/>
            <person name="Goraichik I."/>
            <person name="Dimitrov K.M."/>
            <person name="Suarez D.L."/>
            <person name="Swayne D.E."/>
        </authorList>
    </citation>
    <scope>NUCLEOTIDE SEQUENCE [LARGE SCALE GENOMIC DNA]</scope>
    <source>
        <strain evidence="1 2">DSM 13146</strain>
    </source>
</reference>
<dbReference type="EMBL" id="FWXF01000013">
    <property type="protein sequence ID" value="SMC25350.1"/>
    <property type="molecule type" value="Genomic_DNA"/>
</dbReference>
<protein>
    <submittedName>
        <fullName evidence="1">Uncharacterized protein</fullName>
    </submittedName>
</protein>
<evidence type="ECO:0000313" key="2">
    <source>
        <dbReference type="Proteomes" id="UP000192783"/>
    </source>
</evidence>
<keyword evidence="2" id="KW-1185">Reference proteome</keyword>
<proteinExistence type="predicted"/>